<protein>
    <submittedName>
        <fullName evidence="2">SH3 and multiple ankyrin repeat domains protein 2</fullName>
    </submittedName>
</protein>
<dbReference type="Gene3D" id="3.40.50.1580">
    <property type="entry name" value="Nucleoside phosphorylase domain"/>
    <property type="match status" value="1"/>
</dbReference>
<evidence type="ECO:0000256" key="1">
    <source>
        <dbReference type="SAM" id="MobiDB-lite"/>
    </source>
</evidence>
<feature type="region of interest" description="Disordered" evidence="1">
    <location>
        <begin position="222"/>
        <end position="244"/>
    </location>
</feature>
<gene>
    <name evidence="2" type="primary">SHANK2_1</name>
    <name evidence="2" type="ORF">TWF506_005108</name>
</gene>
<comment type="caution">
    <text evidence="2">The sequence shown here is derived from an EMBL/GenBank/DDBJ whole genome shotgun (WGS) entry which is preliminary data.</text>
</comment>
<dbReference type="InterPro" id="IPR035994">
    <property type="entry name" value="Nucleoside_phosphorylase_sf"/>
</dbReference>
<dbReference type="PANTHER" id="PTHR46082">
    <property type="entry name" value="ATP/GTP-BINDING PROTEIN-RELATED"/>
    <property type="match status" value="1"/>
</dbReference>
<feature type="compositionally biased region" description="Polar residues" evidence="1">
    <location>
        <begin position="343"/>
        <end position="368"/>
    </location>
</feature>
<dbReference type="GO" id="GO:0009116">
    <property type="term" value="P:nucleoside metabolic process"/>
    <property type="evidence" value="ECO:0007669"/>
    <property type="project" value="InterPro"/>
</dbReference>
<reference evidence="2 3" key="1">
    <citation type="submission" date="2019-10" db="EMBL/GenBank/DDBJ databases">
        <authorList>
            <person name="Palmer J.M."/>
        </authorList>
    </citation>
    <scope>NUCLEOTIDE SEQUENCE [LARGE SCALE GENOMIC DNA]</scope>
    <source>
        <strain evidence="2 3">TWF506</strain>
    </source>
</reference>
<sequence length="427" mass="47252">MQAGTIRNRRQLTADAYTIAIIYVKPIEMGAITAMIDEFHLPIPLHISDTNEYTLGRIGSHNVAIAGPAKGMQGKVAIASVATRIPFTFRNIRISLVVGIGGGIPRSNRDVRLGDVVVGAPEYGDAVVQYDLGKEYTHRMVSSRSLNKPPDILLRVVDRVNDEYHRAKLGEDLFDIHMKQFEKFPKIKEQYQRPKAVDRLFKPDFEHSGSPYACHPEGTTYAGDTSSCSEYNSSNEVRREPREPGLGGIKIHYGTILSGDRVMKSGKKRDEIASNYPNALCFEMEAAGVMNDLPCLVIRGICDYSDSHKNKEWQGYAAATAASYAREVLLTMAERVGGDLDGRTNTGLPSRSVTWPSADTNDKNTPSQPLWGGDYFDNPLFTPPSSGSQTPTHALWGGDFFDGPQFKPLTSTMGMRKTYTYYREGPI</sequence>
<feature type="compositionally biased region" description="Polar residues" evidence="1">
    <location>
        <begin position="222"/>
        <end position="235"/>
    </location>
</feature>
<dbReference type="SUPFAM" id="SSF53167">
    <property type="entry name" value="Purine and uridine phosphorylases"/>
    <property type="match status" value="1"/>
</dbReference>
<evidence type="ECO:0000313" key="3">
    <source>
        <dbReference type="Proteomes" id="UP001307849"/>
    </source>
</evidence>
<feature type="region of interest" description="Disordered" evidence="1">
    <location>
        <begin position="341"/>
        <end position="369"/>
    </location>
</feature>
<dbReference type="PANTHER" id="PTHR46082:SF11">
    <property type="entry name" value="AAA+ ATPASE DOMAIN-CONTAINING PROTEIN-RELATED"/>
    <property type="match status" value="1"/>
</dbReference>
<dbReference type="Proteomes" id="UP001307849">
    <property type="component" value="Unassembled WGS sequence"/>
</dbReference>
<dbReference type="InterPro" id="IPR053137">
    <property type="entry name" value="NLR-like"/>
</dbReference>
<proteinExistence type="predicted"/>
<organism evidence="2 3">
    <name type="scientific">Arthrobotrys conoides</name>
    <dbReference type="NCBI Taxonomy" id="74498"/>
    <lineage>
        <taxon>Eukaryota</taxon>
        <taxon>Fungi</taxon>
        <taxon>Dikarya</taxon>
        <taxon>Ascomycota</taxon>
        <taxon>Pezizomycotina</taxon>
        <taxon>Orbiliomycetes</taxon>
        <taxon>Orbiliales</taxon>
        <taxon>Orbiliaceae</taxon>
        <taxon>Arthrobotrys</taxon>
    </lineage>
</organism>
<accession>A0AAN8NSZ4</accession>
<keyword evidence="3" id="KW-1185">Reference proteome</keyword>
<dbReference type="AlphaFoldDB" id="A0AAN8NSZ4"/>
<name>A0AAN8NSZ4_9PEZI</name>
<dbReference type="EMBL" id="JAVHJM010000002">
    <property type="protein sequence ID" value="KAK6517938.1"/>
    <property type="molecule type" value="Genomic_DNA"/>
</dbReference>
<evidence type="ECO:0000313" key="2">
    <source>
        <dbReference type="EMBL" id="KAK6517938.1"/>
    </source>
</evidence>
<dbReference type="GO" id="GO:0003824">
    <property type="term" value="F:catalytic activity"/>
    <property type="evidence" value="ECO:0007669"/>
    <property type="project" value="InterPro"/>
</dbReference>